<evidence type="ECO:0000313" key="6">
    <source>
        <dbReference type="EMBL" id="KAK4757979.1"/>
    </source>
</evidence>
<keyword evidence="7" id="KW-1185">Reference proteome</keyword>
<comment type="caution">
    <text evidence="6">The sequence shown here is derived from an EMBL/GenBank/DDBJ whole genome shotgun (WGS) entry which is preliminary data.</text>
</comment>
<dbReference type="SMART" id="SM00249">
    <property type="entry name" value="PHD"/>
    <property type="match status" value="1"/>
</dbReference>
<dbReference type="InterPro" id="IPR009057">
    <property type="entry name" value="Homeodomain-like_sf"/>
</dbReference>
<accession>A0AAN7K488</accession>
<sequence>MNESVSGEVSGQDVSMMKVCVMCGKRKGDQLLVCAETGCPISLHVRCFPHEPKFDPSRKFFCPYCSYKRAIGKVEEMKKRAILARGALSNFFDSGLAKDGQNQASASAPGDENEGNEVVPPNEMVGPAEDVPCQGEHEAKESSPLRQPSKKRKKVAFENGRRATVTWTIREEEMLLEGVQRFSDKSLPWRRILEFGSGVFDSSRIPMDLKDKWRNMQKRM</sequence>
<dbReference type="PANTHER" id="PTHR47863">
    <property type="entry name" value="RING/FYVE/PHD ZINC FINGER SUPERFAMILY PROTEIN"/>
    <property type="match status" value="1"/>
</dbReference>
<proteinExistence type="predicted"/>
<dbReference type="InterPro" id="IPR011011">
    <property type="entry name" value="Znf_FYVE_PHD"/>
</dbReference>
<evidence type="ECO:0000256" key="3">
    <source>
        <dbReference type="ARBA" id="ARBA00022833"/>
    </source>
</evidence>
<keyword evidence="3" id="KW-0862">Zinc</keyword>
<dbReference type="AlphaFoldDB" id="A0AAN7K488"/>
<dbReference type="PANTHER" id="PTHR47863:SF4">
    <property type="entry name" value="RING_FYVE_PHD ZINC FINGER SUPERFAMILY PROTEIN"/>
    <property type="match status" value="1"/>
</dbReference>
<keyword evidence="2" id="KW-0863">Zinc-finger</keyword>
<evidence type="ECO:0000256" key="4">
    <source>
        <dbReference type="SAM" id="MobiDB-lite"/>
    </source>
</evidence>
<dbReference type="GO" id="GO:0008270">
    <property type="term" value="F:zinc ion binding"/>
    <property type="evidence" value="ECO:0007669"/>
    <property type="project" value="UniProtKB-KW"/>
</dbReference>
<dbReference type="InterPro" id="IPR019786">
    <property type="entry name" value="Zinc_finger_PHD-type_CS"/>
</dbReference>
<dbReference type="CDD" id="cd15489">
    <property type="entry name" value="PHD_SF"/>
    <property type="match status" value="1"/>
</dbReference>
<evidence type="ECO:0000259" key="5">
    <source>
        <dbReference type="PROSITE" id="PS50090"/>
    </source>
</evidence>
<dbReference type="InterPro" id="IPR001005">
    <property type="entry name" value="SANT/Myb"/>
</dbReference>
<dbReference type="Gene3D" id="1.10.246.220">
    <property type="match status" value="1"/>
</dbReference>
<dbReference type="SUPFAM" id="SSF46689">
    <property type="entry name" value="Homeodomain-like"/>
    <property type="match status" value="1"/>
</dbReference>
<dbReference type="Gene3D" id="3.30.40.10">
    <property type="entry name" value="Zinc/RING finger domain, C3HC4 (zinc finger)"/>
    <property type="match status" value="1"/>
</dbReference>
<dbReference type="PROSITE" id="PS01359">
    <property type="entry name" value="ZF_PHD_1"/>
    <property type="match status" value="1"/>
</dbReference>
<dbReference type="InterPro" id="IPR001965">
    <property type="entry name" value="Znf_PHD"/>
</dbReference>
<protein>
    <recommendedName>
        <fullName evidence="5">Myb-like domain-containing protein</fullName>
    </recommendedName>
</protein>
<feature type="domain" description="Myb-like" evidence="5">
    <location>
        <begin position="159"/>
        <end position="217"/>
    </location>
</feature>
<evidence type="ECO:0000313" key="7">
    <source>
        <dbReference type="Proteomes" id="UP001345219"/>
    </source>
</evidence>
<dbReference type="InterPro" id="IPR013083">
    <property type="entry name" value="Znf_RING/FYVE/PHD"/>
</dbReference>
<dbReference type="PROSITE" id="PS50090">
    <property type="entry name" value="MYB_LIKE"/>
    <property type="match status" value="1"/>
</dbReference>
<dbReference type="EMBL" id="JAXIOK010000012">
    <property type="protein sequence ID" value="KAK4757979.1"/>
    <property type="molecule type" value="Genomic_DNA"/>
</dbReference>
<reference evidence="6 7" key="1">
    <citation type="journal article" date="2023" name="Hortic Res">
        <title>Pangenome of water caltrop reveals structural variations and asymmetric subgenome divergence after allopolyploidization.</title>
        <authorList>
            <person name="Zhang X."/>
            <person name="Chen Y."/>
            <person name="Wang L."/>
            <person name="Yuan Y."/>
            <person name="Fang M."/>
            <person name="Shi L."/>
            <person name="Lu R."/>
            <person name="Comes H.P."/>
            <person name="Ma Y."/>
            <person name="Chen Y."/>
            <person name="Huang G."/>
            <person name="Zhou Y."/>
            <person name="Zheng Z."/>
            <person name="Qiu Y."/>
        </authorList>
    </citation>
    <scope>NUCLEOTIDE SEQUENCE [LARGE SCALE GENOMIC DNA]</scope>
    <source>
        <tissue evidence="6">Roots</tissue>
    </source>
</reference>
<dbReference type="Proteomes" id="UP001345219">
    <property type="component" value="Chromosome 15"/>
</dbReference>
<name>A0AAN7K488_9MYRT</name>
<gene>
    <name evidence="6" type="ORF">SAY87_019280</name>
</gene>
<feature type="region of interest" description="Disordered" evidence="4">
    <location>
        <begin position="99"/>
        <end position="157"/>
    </location>
</feature>
<dbReference type="SUPFAM" id="SSF57903">
    <property type="entry name" value="FYVE/PHD zinc finger"/>
    <property type="match status" value="1"/>
</dbReference>
<organism evidence="6 7">
    <name type="scientific">Trapa incisa</name>
    <dbReference type="NCBI Taxonomy" id="236973"/>
    <lineage>
        <taxon>Eukaryota</taxon>
        <taxon>Viridiplantae</taxon>
        <taxon>Streptophyta</taxon>
        <taxon>Embryophyta</taxon>
        <taxon>Tracheophyta</taxon>
        <taxon>Spermatophyta</taxon>
        <taxon>Magnoliopsida</taxon>
        <taxon>eudicotyledons</taxon>
        <taxon>Gunneridae</taxon>
        <taxon>Pentapetalae</taxon>
        <taxon>rosids</taxon>
        <taxon>malvids</taxon>
        <taxon>Myrtales</taxon>
        <taxon>Lythraceae</taxon>
        <taxon>Trapa</taxon>
    </lineage>
</organism>
<evidence type="ECO:0000256" key="2">
    <source>
        <dbReference type="ARBA" id="ARBA00022771"/>
    </source>
</evidence>
<keyword evidence="1" id="KW-0479">Metal-binding</keyword>
<dbReference type="CDD" id="cd11660">
    <property type="entry name" value="SANT_TRF"/>
    <property type="match status" value="1"/>
</dbReference>
<evidence type="ECO:0000256" key="1">
    <source>
        <dbReference type="ARBA" id="ARBA00022723"/>
    </source>
</evidence>